<sequence length="515" mass="58361">MDHQQSLPNVVRVVVTRDNGGYGMKVSGDNPVYVQSVKDGGPAEKAGLHAGDKIIQVNGNNVMHSTHTDVVALIKAHAQVVLTVQQRTSPLRSPSSRPSSLPSSTKITAPQPVDNEKQYQLQQEKEQYYRLMIEKEQHHLDKLRSEVATSPNEKKNLELAKAERNLKTLQDNLILLSENDVPPPLPPRTYQPLNTYTNDASNSIDKQMSYPLVSISTPLHDGQISKHHRTKSSPDYLTSCTDGSPRHPATPPGTPPPPYPSPEPGRRFQMGVSYDGSFDFMPNSPNESFIETDPSSPNNSHIKAANSRIAQQPIISMEDDDISDLETDQEEDHGYFKSLARLWEHLPHLAVFMNYVLSNSDPNSLLFYLLTDLYKEGNAKEMRKWAFEIHSCFLVPGAPLRLNNVDENVAREIDDDLTKEYDKEEIMRKIFWKARQRAKEELTRQLADFQQKRTAGLGTIYGPFRGKERGIRKLIGMRHDVEQSRRKASQFIQMEKEKRQMEEKDCINENAEAGK</sequence>
<keyword evidence="6" id="KW-1185">Reference proteome</keyword>
<reference evidence="5" key="1">
    <citation type="submission" date="2022-01" db="EMBL/GenBank/DDBJ databases">
        <authorList>
            <person name="King R."/>
        </authorList>
    </citation>
    <scope>NUCLEOTIDE SEQUENCE</scope>
</reference>
<dbReference type="SMART" id="SM00228">
    <property type="entry name" value="PDZ"/>
    <property type="match status" value="1"/>
</dbReference>
<feature type="region of interest" description="Disordered" evidence="2">
    <location>
        <begin position="85"/>
        <end position="117"/>
    </location>
</feature>
<keyword evidence="1" id="KW-0175">Coiled coil</keyword>
<feature type="domain" description="RGS" evidence="4">
    <location>
        <begin position="338"/>
        <end position="431"/>
    </location>
</feature>
<dbReference type="Gene3D" id="1.10.167.10">
    <property type="entry name" value="Regulator of G-protein Signalling 4, domain 2"/>
    <property type="match status" value="1"/>
</dbReference>
<dbReference type="GO" id="GO:0007186">
    <property type="term" value="P:G protein-coupled receptor signaling pathway"/>
    <property type="evidence" value="ECO:0007669"/>
    <property type="project" value="TreeGrafter"/>
</dbReference>
<protein>
    <submittedName>
        <fullName evidence="5">Uncharacterized protein</fullName>
    </submittedName>
</protein>
<dbReference type="AlphaFoldDB" id="A0A9N9MB57"/>
<dbReference type="InterPro" id="IPR036305">
    <property type="entry name" value="RGS_sf"/>
</dbReference>
<dbReference type="InterPro" id="IPR044926">
    <property type="entry name" value="RGS_subdomain_2"/>
</dbReference>
<dbReference type="InterPro" id="IPR016137">
    <property type="entry name" value="RGS"/>
</dbReference>
<dbReference type="PROSITE" id="PS50132">
    <property type="entry name" value="RGS"/>
    <property type="match status" value="1"/>
</dbReference>
<feature type="compositionally biased region" description="Pro residues" evidence="2">
    <location>
        <begin position="248"/>
        <end position="263"/>
    </location>
</feature>
<dbReference type="Gene3D" id="2.30.42.10">
    <property type="match status" value="1"/>
</dbReference>
<dbReference type="SUPFAM" id="SSF50156">
    <property type="entry name" value="PDZ domain-like"/>
    <property type="match status" value="1"/>
</dbReference>
<name>A0A9N9MB57_9CUCU</name>
<dbReference type="InterPro" id="IPR036034">
    <property type="entry name" value="PDZ_sf"/>
</dbReference>
<dbReference type="EMBL" id="OU892286">
    <property type="protein sequence ID" value="CAG9761204.1"/>
    <property type="molecule type" value="Genomic_DNA"/>
</dbReference>
<accession>A0A9N9MB57</accession>
<dbReference type="OrthoDB" id="2272012at2759"/>
<feature type="coiled-coil region" evidence="1">
    <location>
        <begin position="152"/>
        <end position="179"/>
    </location>
</feature>
<evidence type="ECO:0000259" key="3">
    <source>
        <dbReference type="PROSITE" id="PS50106"/>
    </source>
</evidence>
<dbReference type="InterPro" id="IPR001478">
    <property type="entry name" value="PDZ"/>
</dbReference>
<dbReference type="PANTHER" id="PTHR45872">
    <property type="entry name" value="RHO GUANINE NUCLEOTIDE EXCHANGE FACTOR 2, ISOFORM D"/>
    <property type="match status" value="1"/>
</dbReference>
<dbReference type="GO" id="GO:0005737">
    <property type="term" value="C:cytoplasm"/>
    <property type="evidence" value="ECO:0007669"/>
    <property type="project" value="InterPro"/>
</dbReference>
<feature type="region of interest" description="Disordered" evidence="2">
    <location>
        <begin position="496"/>
        <end position="515"/>
    </location>
</feature>
<evidence type="ECO:0000256" key="1">
    <source>
        <dbReference type="SAM" id="Coils"/>
    </source>
</evidence>
<feature type="compositionally biased region" description="Low complexity" evidence="2">
    <location>
        <begin position="89"/>
        <end position="104"/>
    </location>
</feature>
<gene>
    <name evidence="5" type="ORF">CEUTPL_LOCUS1911</name>
</gene>
<evidence type="ECO:0000259" key="4">
    <source>
        <dbReference type="PROSITE" id="PS50132"/>
    </source>
</evidence>
<dbReference type="GO" id="GO:0005085">
    <property type="term" value="F:guanyl-nucleotide exchange factor activity"/>
    <property type="evidence" value="ECO:0007669"/>
    <property type="project" value="InterPro"/>
</dbReference>
<dbReference type="Pfam" id="PF09128">
    <property type="entry name" value="RGS-like"/>
    <property type="match status" value="1"/>
</dbReference>
<dbReference type="PROSITE" id="PS50106">
    <property type="entry name" value="PDZ"/>
    <property type="match status" value="1"/>
</dbReference>
<evidence type="ECO:0000256" key="2">
    <source>
        <dbReference type="SAM" id="MobiDB-lite"/>
    </source>
</evidence>
<feature type="compositionally biased region" description="Polar residues" evidence="2">
    <location>
        <begin position="233"/>
        <end position="242"/>
    </location>
</feature>
<dbReference type="PANTHER" id="PTHR45872:SF2">
    <property type="entry name" value="RHO GUANINE NUCLEOTIDE EXCHANGE FACTOR 2, ISOFORM D"/>
    <property type="match status" value="1"/>
</dbReference>
<dbReference type="Pfam" id="PF00595">
    <property type="entry name" value="PDZ"/>
    <property type="match status" value="1"/>
</dbReference>
<evidence type="ECO:0000313" key="5">
    <source>
        <dbReference type="EMBL" id="CAG9761204.1"/>
    </source>
</evidence>
<organism evidence="5 6">
    <name type="scientific">Ceutorhynchus assimilis</name>
    <name type="common">cabbage seed weevil</name>
    <dbReference type="NCBI Taxonomy" id="467358"/>
    <lineage>
        <taxon>Eukaryota</taxon>
        <taxon>Metazoa</taxon>
        <taxon>Ecdysozoa</taxon>
        <taxon>Arthropoda</taxon>
        <taxon>Hexapoda</taxon>
        <taxon>Insecta</taxon>
        <taxon>Pterygota</taxon>
        <taxon>Neoptera</taxon>
        <taxon>Endopterygota</taxon>
        <taxon>Coleoptera</taxon>
        <taxon>Polyphaga</taxon>
        <taxon>Cucujiformia</taxon>
        <taxon>Curculionidae</taxon>
        <taxon>Ceutorhynchinae</taxon>
        <taxon>Ceutorhynchus</taxon>
    </lineage>
</organism>
<dbReference type="SUPFAM" id="SSF48097">
    <property type="entry name" value="Regulator of G-protein signaling, RGS"/>
    <property type="match status" value="1"/>
</dbReference>
<dbReference type="GO" id="GO:0001664">
    <property type="term" value="F:G protein-coupled receptor binding"/>
    <property type="evidence" value="ECO:0007669"/>
    <property type="project" value="TreeGrafter"/>
</dbReference>
<evidence type="ECO:0000313" key="6">
    <source>
        <dbReference type="Proteomes" id="UP001152799"/>
    </source>
</evidence>
<feature type="region of interest" description="Disordered" evidence="2">
    <location>
        <begin position="221"/>
        <end position="273"/>
    </location>
</feature>
<dbReference type="Proteomes" id="UP001152799">
    <property type="component" value="Chromosome 10"/>
</dbReference>
<proteinExistence type="predicted"/>
<feature type="domain" description="PDZ" evidence="3">
    <location>
        <begin position="12"/>
        <end position="89"/>
    </location>
</feature>
<dbReference type="InterPro" id="IPR015212">
    <property type="entry name" value="RGS-like_dom"/>
</dbReference>